<protein>
    <submittedName>
        <fullName evidence="1">Phosphoenolpyruvate phosphomutase-domain-containing protein</fullName>
    </submittedName>
</protein>
<keyword evidence="2" id="KW-1185">Reference proteome</keyword>
<dbReference type="InterPro" id="IPR015813">
    <property type="entry name" value="Pyrv/PenolPyrv_kinase-like_dom"/>
</dbReference>
<proteinExistence type="predicted"/>
<sequence length="268" mass="28380">MSSAPGPSPGARATAFKALHRPSHPLVLANIYDATSAAVVAALPGTVALATASYAVALALGTTDEQLSLEAYLAALHPIADVARRFNKPLSVDLQSGYGTRLEEAVRAVVRAPIAAAGVNIEDSEQRTGKMMDEDEAVARIKRVLAVAREEKVGDLVVNARADSFVRGGTLEESVRRGKKYLEAGATTVYIFWPEGRSEMDEEGVKFAVRELGGMVNLAPGKLRGGGRGLTSADLKRLGVARVSVGPSLYFAAKKALEEMAENVYKTE</sequence>
<dbReference type="CDD" id="cd00377">
    <property type="entry name" value="ICL_PEPM"/>
    <property type="match status" value="1"/>
</dbReference>
<dbReference type="EMBL" id="JAUKUD010000007">
    <property type="protein sequence ID" value="KAK0738884.1"/>
    <property type="molecule type" value="Genomic_DNA"/>
</dbReference>
<dbReference type="InterPro" id="IPR039556">
    <property type="entry name" value="ICL/PEPM"/>
</dbReference>
<dbReference type="GO" id="GO:0003824">
    <property type="term" value="F:catalytic activity"/>
    <property type="evidence" value="ECO:0007669"/>
    <property type="project" value="InterPro"/>
</dbReference>
<dbReference type="PANTHER" id="PTHR42905">
    <property type="entry name" value="PHOSPHOENOLPYRUVATE CARBOXYLASE"/>
    <property type="match status" value="1"/>
</dbReference>
<comment type="caution">
    <text evidence="1">The sequence shown here is derived from an EMBL/GenBank/DDBJ whole genome shotgun (WGS) entry which is preliminary data.</text>
</comment>
<dbReference type="InterPro" id="IPR040442">
    <property type="entry name" value="Pyrv_kinase-like_dom_sf"/>
</dbReference>
<dbReference type="AlphaFoldDB" id="A0AA40BR55"/>
<organism evidence="1 2">
    <name type="scientific">Schizothecium vesticola</name>
    <dbReference type="NCBI Taxonomy" id="314040"/>
    <lineage>
        <taxon>Eukaryota</taxon>
        <taxon>Fungi</taxon>
        <taxon>Dikarya</taxon>
        <taxon>Ascomycota</taxon>
        <taxon>Pezizomycotina</taxon>
        <taxon>Sordariomycetes</taxon>
        <taxon>Sordariomycetidae</taxon>
        <taxon>Sordariales</taxon>
        <taxon>Schizotheciaceae</taxon>
        <taxon>Schizothecium</taxon>
    </lineage>
</organism>
<evidence type="ECO:0000313" key="2">
    <source>
        <dbReference type="Proteomes" id="UP001172155"/>
    </source>
</evidence>
<dbReference type="PANTHER" id="PTHR42905:SF16">
    <property type="entry name" value="CARBOXYPHOSPHONOENOLPYRUVATE PHOSPHONOMUTASE-LIKE PROTEIN (AFU_ORTHOLOGUE AFUA_5G07230)"/>
    <property type="match status" value="1"/>
</dbReference>
<gene>
    <name evidence="1" type="ORF">B0T18DRAFT_433623</name>
</gene>
<reference evidence="1" key="1">
    <citation type="submission" date="2023-06" db="EMBL/GenBank/DDBJ databases">
        <title>Genome-scale phylogeny and comparative genomics of the fungal order Sordariales.</title>
        <authorList>
            <consortium name="Lawrence Berkeley National Laboratory"/>
            <person name="Hensen N."/>
            <person name="Bonometti L."/>
            <person name="Westerberg I."/>
            <person name="Brannstrom I.O."/>
            <person name="Guillou S."/>
            <person name="Cros-Aarteil S."/>
            <person name="Calhoun S."/>
            <person name="Haridas S."/>
            <person name="Kuo A."/>
            <person name="Mondo S."/>
            <person name="Pangilinan J."/>
            <person name="Riley R."/>
            <person name="LaButti K."/>
            <person name="Andreopoulos B."/>
            <person name="Lipzen A."/>
            <person name="Chen C."/>
            <person name="Yanf M."/>
            <person name="Daum C."/>
            <person name="Ng V."/>
            <person name="Clum A."/>
            <person name="Steindorff A."/>
            <person name="Ohm R."/>
            <person name="Martin F."/>
            <person name="Silar P."/>
            <person name="Natvig D."/>
            <person name="Lalanne C."/>
            <person name="Gautier V."/>
            <person name="Ament-velasquez S.L."/>
            <person name="Kruys A."/>
            <person name="Hutchinson M.I."/>
            <person name="Powell A.J."/>
            <person name="Barry K."/>
            <person name="Miller A.N."/>
            <person name="Grigoriev I.V."/>
            <person name="Debuchy R."/>
            <person name="Gladieux P."/>
            <person name="Thoren M.H."/>
            <person name="Johannesson H."/>
        </authorList>
    </citation>
    <scope>NUCLEOTIDE SEQUENCE</scope>
    <source>
        <strain evidence="1">SMH3187-1</strain>
    </source>
</reference>
<dbReference type="Gene3D" id="3.20.20.60">
    <property type="entry name" value="Phosphoenolpyruvate-binding domains"/>
    <property type="match status" value="1"/>
</dbReference>
<dbReference type="SUPFAM" id="SSF51621">
    <property type="entry name" value="Phosphoenolpyruvate/pyruvate domain"/>
    <property type="match status" value="1"/>
</dbReference>
<dbReference type="Proteomes" id="UP001172155">
    <property type="component" value="Unassembled WGS sequence"/>
</dbReference>
<accession>A0AA40BR55</accession>
<evidence type="ECO:0000313" key="1">
    <source>
        <dbReference type="EMBL" id="KAK0738884.1"/>
    </source>
</evidence>
<dbReference type="Pfam" id="PF13714">
    <property type="entry name" value="PEP_mutase"/>
    <property type="match status" value="1"/>
</dbReference>
<name>A0AA40BR55_9PEZI</name>